<keyword evidence="1" id="KW-0812">Transmembrane</keyword>
<keyword evidence="1" id="KW-0472">Membrane</keyword>
<evidence type="ECO:0000256" key="1">
    <source>
        <dbReference type="SAM" id="Phobius"/>
    </source>
</evidence>
<sequence>MIFTLRKFGIAAAALVAFHISTGTGFEPGFLPIDLLFFATFYVIILAIQAFYLTAKNHYEYARDKAAAEAELLAELEAEENKS</sequence>
<gene>
    <name evidence="2" type="ORF">ORM20_00231</name>
</gene>
<keyword evidence="1" id="KW-1133">Transmembrane helix</keyword>
<evidence type="ECO:0000313" key="2">
    <source>
        <dbReference type="EMBL" id="CAI3971280.1"/>
    </source>
</evidence>
<accession>A0A9N6ZGJ9</accession>
<dbReference type="EMBL" id="OX359470">
    <property type="protein sequence ID" value="CAI3971280.1"/>
    <property type="molecule type" value="Genomic_DNA"/>
</dbReference>
<protein>
    <submittedName>
        <fullName evidence="2">Uncharacterized protein</fullName>
    </submittedName>
</protein>
<organism evidence="2">
    <name type="scientific">Ochrobactrum phage ORM_20</name>
    <dbReference type="NCBI Taxonomy" id="2985243"/>
    <lineage>
        <taxon>Viruses</taxon>
    </lineage>
</organism>
<feature type="transmembrane region" description="Helical" evidence="1">
    <location>
        <begin position="35"/>
        <end position="55"/>
    </location>
</feature>
<reference evidence="2" key="1">
    <citation type="submission" date="2022-10" db="EMBL/GenBank/DDBJ databases">
        <authorList>
            <person name="Meaden S."/>
        </authorList>
    </citation>
    <scope>NUCLEOTIDE SEQUENCE</scope>
</reference>
<proteinExistence type="predicted"/>
<name>A0A9N6ZGJ9_9VIRU</name>